<dbReference type="Pfam" id="PF02586">
    <property type="entry name" value="SRAP"/>
    <property type="match status" value="1"/>
</dbReference>
<gene>
    <name evidence="1" type="ORF">LX77_01475</name>
</gene>
<evidence type="ECO:0000313" key="2">
    <source>
        <dbReference type="Proteomes" id="UP000248987"/>
    </source>
</evidence>
<reference evidence="1 2" key="1">
    <citation type="submission" date="2018-06" db="EMBL/GenBank/DDBJ databases">
        <title>Genomic Encyclopedia of Archaeal and Bacterial Type Strains, Phase II (KMG-II): from individual species to whole genera.</title>
        <authorList>
            <person name="Goeker M."/>
        </authorList>
    </citation>
    <scope>NUCLEOTIDE SEQUENCE [LARGE SCALE GENOMIC DNA]</scope>
    <source>
        <strain evidence="1 2">DSM 12408</strain>
    </source>
</reference>
<protein>
    <submittedName>
        <fullName evidence="1">Putative SOS response-associated peptidase YedK</fullName>
    </submittedName>
</protein>
<keyword evidence="2" id="KW-1185">Reference proteome</keyword>
<dbReference type="InterPro" id="IPR003738">
    <property type="entry name" value="SRAP"/>
</dbReference>
<sequence>MLDKNTVELKDLKPLLYFYRKLRRARLKIIFLKQALVCTNGLIRNMLSRISNTASLKDIEIQLNSKFDYDYLYEPTSIINGFKESSVCVITAQAPDRIQYGIWGILPRGFIDSWKSFQSFHNTLEIEYELIPETSWLFEALTYRRCLIVATGFFTAEFENHKVKTFHNQLKSHDVFCFAGIYNILEDGFMSCSILTHSNGSSHYHLKDPKPIIVAADKYSDFLNQDMPIDDICNTTFEMDKSIYNQRQMMHREY</sequence>
<dbReference type="GO" id="GO:0106300">
    <property type="term" value="P:protein-DNA covalent cross-linking repair"/>
    <property type="evidence" value="ECO:0007669"/>
    <property type="project" value="InterPro"/>
</dbReference>
<evidence type="ECO:0000313" key="1">
    <source>
        <dbReference type="EMBL" id="RAJ25174.1"/>
    </source>
</evidence>
<dbReference type="Gene3D" id="3.90.1680.10">
    <property type="entry name" value="SOS response associated peptidase-like"/>
    <property type="match status" value="1"/>
</dbReference>
<dbReference type="EMBL" id="QLLQ01000004">
    <property type="protein sequence ID" value="RAJ25174.1"/>
    <property type="molecule type" value="Genomic_DNA"/>
</dbReference>
<dbReference type="InterPro" id="IPR036590">
    <property type="entry name" value="SRAP-like"/>
</dbReference>
<dbReference type="SUPFAM" id="SSF143081">
    <property type="entry name" value="BB1717-like"/>
    <property type="match status" value="1"/>
</dbReference>
<accession>A0A327SB73</accession>
<comment type="caution">
    <text evidence="1">The sequence shown here is derived from an EMBL/GenBank/DDBJ whole genome shotgun (WGS) entry which is preliminary data.</text>
</comment>
<dbReference type="GO" id="GO:0003697">
    <property type="term" value="F:single-stranded DNA binding"/>
    <property type="evidence" value="ECO:0007669"/>
    <property type="project" value="InterPro"/>
</dbReference>
<proteinExistence type="predicted"/>
<dbReference type="Proteomes" id="UP000248987">
    <property type="component" value="Unassembled WGS sequence"/>
</dbReference>
<organism evidence="1 2">
    <name type="scientific">Gelidibacter algens</name>
    <dbReference type="NCBI Taxonomy" id="49280"/>
    <lineage>
        <taxon>Bacteria</taxon>
        <taxon>Pseudomonadati</taxon>
        <taxon>Bacteroidota</taxon>
        <taxon>Flavobacteriia</taxon>
        <taxon>Flavobacteriales</taxon>
        <taxon>Flavobacteriaceae</taxon>
        <taxon>Gelidibacter</taxon>
    </lineage>
</organism>
<dbReference type="AlphaFoldDB" id="A0A327SB73"/>
<name>A0A327SB73_9FLAO</name>